<evidence type="ECO:0000313" key="11">
    <source>
        <dbReference type="EMBL" id="UZE97510.1"/>
    </source>
</evidence>
<evidence type="ECO:0000256" key="7">
    <source>
        <dbReference type="ARBA" id="ARBA00023244"/>
    </source>
</evidence>
<evidence type="ECO:0000259" key="10">
    <source>
        <dbReference type="Pfam" id="PF00590"/>
    </source>
</evidence>
<evidence type="ECO:0000313" key="12">
    <source>
        <dbReference type="Proteomes" id="UP001163739"/>
    </source>
</evidence>
<dbReference type="GO" id="GO:0004851">
    <property type="term" value="F:uroporphyrin-III C-methyltransferase activity"/>
    <property type="evidence" value="ECO:0007669"/>
    <property type="project" value="UniProtKB-EC"/>
</dbReference>
<dbReference type="NCBIfam" id="NF004790">
    <property type="entry name" value="PRK06136.1"/>
    <property type="match status" value="1"/>
</dbReference>
<feature type="domain" description="Tetrapyrrole methylase" evidence="10">
    <location>
        <begin position="26"/>
        <end position="235"/>
    </location>
</feature>
<gene>
    <name evidence="11" type="primary">cobA</name>
    <name evidence="11" type="ORF">NKI27_07135</name>
</gene>
<keyword evidence="6" id="KW-0949">S-adenosyl-L-methionine</keyword>
<keyword evidence="12" id="KW-1185">Reference proteome</keyword>
<dbReference type="InterPro" id="IPR000878">
    <property type="entry name" value="4pyrrol_Mease"/>
</dbReference>
<dbReference type="InterPro" id="IPR006366">
    <property type="entry name" value="CobA/CysG_C"/>
</dbReference>
<dbReference type="Gene3D" id="3.40.1010.10">
    <property type="entry name" value="Cobalt-precorrin-4 Transmethylase, Domain 1"/>
    <property type="match status" value="1"/>
</dbReference>
<keyword evidence="5 9" id="KW-0808">Transferase</keyword>
<dbReference type="InterPro" id="IPR050161">
    <property type="entry name" value="Siro_Cobalamin_biosynth"/>
</dbReference>
<evidence type="ECO:0000256" key="8">
    <source>
        <dbReference type="ARBA" id="ARBA00025705"/>
    </source>
</evidence>
<comment type="pathway">
    <text evidence="8">Porphyrin-containing compound metabolism; siroheme biosynthesis; precorrin-2 from uroporphyrinogen III: step 1/1.</text>
</comment>
<dbReference type="InterPro" id="IPR003043">
    <property type="entry name" value="Uropor_MeTrfase_CS"/>
</dbReference>
<evidence type="ECO:0000256" key="4">
    <source>
        <dbReference type="ARBA" id="ARBA00022603"/>
    </source>
</evidence>
<dbReference type="InterPro" id="IPR035996">
    <property type="entry name" value="4pyrrol_Methylase_sf"/>
</dbReference>
<dbReference type="PANTHER" id="PTHR45790">
    <property type="entry name" value="SIROHEME SYNTHASE-RELATED"/>
    <property type="match status" value="1"/>
</dbReference>
<keyword evidence="7" id="KW-0627">Porphyrin biosynthesis</keyword>
<evidence type="ECO:0000256" key="6">
    <source>
        <dbReference type="ARBA" id="ARBA00022691"/>
    </source>
</evidence>
<dbReference type="CDD" id="cd11642">
    <property type="entry name" value="SUMT"/>
    <property type="match status" value="1"/>
</dbReference>
<name>A0ABY6N647_9ALTE</name>
<evidence type="ECO:0000256" key="1">
    <source>
        <dbReference type="ARBA" id="ARBA00004953"/>
    </source>
</evidence>
<dbReference type="PROSITE" id="PS00839">
    <property type="entry name" value="SUMT_1"/>
    <property type="match status" value="1"/>
</dbReference>
<dbReference type="GO" id="GO:0032259">
    <property type="term" value="P:methylation"/>
    <property type="evidence" value="ECO:0007669"/>
    <property type="project" value="UniProtKB-KW"/>
</dbReference>
<evidence type="ECO:0000256" key="5">
    <source>
        <dbReference type="ARBA" id="ARBA00022679"/>
    </source>
</evidence>
<dbReference type="NCBIfam" id="TIGR01469">
    <property type="entry name" value="cobA_cysG_Cterm"/>
    <property type="match status" value="1"/>
</dbReference>
<proteinExistence type="inferred from homology"/>
<evidence type="ECO:0000256" key="2">
    <source>
        <dbReference type="ARBA" id="ARBA00005879"/>
    </source>
</evidence>
<accession>A0ABY6N647</accession>
<protein>
    <recommendedName>
        <fullName evidence="3">uroporphyrinogen-III C-methyltransferase</fullName>
        <ecNumber evidence="3">2.1.1.107</ecNumber>
    </recommendedName>
</protein>
<sequence length="279" mass="30196">MVDQTSEVKALMGNCASNTPLQAGEVALVGSGPGDPELLTLRALRLIREADIVVYDKLVSEAIMGMVPTDTDRIFVGKTANEHTLPQEEINNLLVKLSKENKRVVRLKGGDPYIFGRGGEEIQVLLSADVPCRVVPGITAASGCATYAGIPLTHRDHAQSCTFVTGHLKSGNLVLPWENLARPNQTVVFYMGLQSIEVINRELQAHGMSGDMPAALVEQGTTPNQRVYIATLDTLQEMVEDKNVQTPTLIIIGTVVNAFNEQQKENITTSNVVQFATGM</sequence>
<dbReference type="SUPFAM" id="SSF53790">
    <property type="entry name" value="Tetrapyrrole methylase"/>
    <property type="match status" value="1"/>
</dbReference>
<dbReference type="InterPro" id="IPR014777">
    <property type="entry name" value="4pyrrole_Mease_sub1"/>
</dbReference>
<dbReference type="Proteomes" id="UP001163739">
    <property type="component" value="Chromosome"/>
</dbReference>
<dbReference type="Pfam" id="PF00590">
    <property type="entry name" value="TP_methylase"/>
    <property type="match status" value="1"/>
</dbReference>
<comment type="similarity">
    <text evidence="2 9">Belongs to the precorrin methyltransferase family.</text>
</comment>
<evidence type="ECO:0000256" key="9">
    <source>
        <dbReference type="RuleBase" id="RU003960"/>
    </source>
</evidence>
<dbReference type="InterPro" id="IPR014776">
    <property type="entry name" value="4pyrrole_Mease_sub2"/>
</dbReference>
<dbReference type="RefSeq" id="WP_265048983.1">
    <property type="nucleotide sequence ID" value="NZ_CP100390.1"/>
</dbReference>
<dbReference type="PROSITE" id="PS00840">
    <property type="entry name" value="SUMT_2"/>
    <property type="match status" value="1"/>
</dbReference>
<comment type="pathway">
    <text evidence="1">Cofactor biosynthesis; adenosylcobalamin biosynthesis.</text>
</comment>
<dbReference type="PANTHER" id="PTHR45790:SF1">
    <property type="entry name" value="SIROHEME SYNTHASE"/>
    <property type="match status" value="1"/>
</dbReference>
<reference evidence="11" key="1">
    <citation type="submission" date="2022-06" db="EMBL/GenBank/DDBJ databases">
        <title>Alkalimarinus sp. nov., isolated from gut of a Alitta virens.</title>
        <authorList>
            <person name="Yang A.I."/>
            <person name="Shin N.-R."/>
        </authorList>
    </citation>
    <scope>NUCLEOTIDE SEQUENCE</scope>
    <source>
        <strain evidence="11">A2M4</strain>
    </source>
</reference>
<dbReference type="EC" id="2.1.1.107" evidence="3"/>
<dbReference type="Gene3D" id="3.30.950.10">
    <property type="entry name" value="Methyltransferase, Cobalt-precorrin-4 Transmethylase, Domain 2"/>
    <property type="match status" value="1"/>
</dbReference>
<dbReference type="EMBL" id="CP100390">
    <property type="protein sequence ID" value="UZE97510.1"/>
    <property type="molecule type" value="Genomic_DNA"/>
</dbReference>
<keyword evidence="4 9" id="KW-0489">Methyltransferase</keyword>
<evidence type="ECO:0000256" key="3">
    <source>
        <dbReference type="ARBA" id="ARBA00012162"/>
    </source>
</evidence>
<organism evidence="11 12">
    <name type="scientific">Alkalimarinus alittae</name>
    <dbReference type="NCBI Taxonomy" id="2961619"/>
    <lineage>
        <taxon>Bacteria</taxon>
        <taxon>Pseudomonadati</taxon>
        <taxon>Pseudomonadota</taxon>
        <taxon>Gammaproteobacteria</taxon>
        <taxon>Alteromonadales</taxon>
        <taxon>Alteromonadaceae</taxon>
        <taxon>Alkalimarinus</taxon>
    </lineage>
</organism>